<dbReference type="InterPro" id="IPR017871">
    <property type="entry name" value="ABC_transporter-like_CS"/>
</dbReference>
<dbReference type="InterPro" id="IPR036640">
    <property type="entry name" value="ABC1_TM_sf"/>
</dbReference>
<keyword evidence="3" id="KW-0547">Nucleotide-binding</keyword>
<evidence type="ECO:0000256" key="6">
    <source>
        <dbReference type="ARBA" id="ARBA00023136"/>
    </source>
</evidence>
<dbReference type="SUPFAM" id="SSF90123">
    <property type="entry name" value="ABC transporter transmembrane region"/>
    <property type="match status" value="1"/>
</dbReference>
<dbReference type="PROSITE" id="PS00211">
    <property type="entry name" value="ABC_TRANSPORTER_1"/>
    <property type="match status" value="1"/>
</dbReference>
<keyword evidence="11" id="KW-1185">Reference proteome</keyword>
<organism evidence="10 11">
    <name type="scientific">Anaerovibrio slackiae</name>
    <dbReference type="NCBI Taxonomy" id="2652309"/>
    <lineage>
        <taxon>Bacteria</taxon>
        <taxon>Bacillati</taxon>
        <taxon>Bacillota</taxon>
        <taxon>Negativicutes</taxon>
        <taxon>Selenomonadales</taxon>
        <taxon>Selenomonadaceae</taxon>
        <taxon>Anaerovibrio</taxon>
    </lineage>
</organism>
<evidence type="ECO:0000256" key="7">
    <source>
        <dbReference type="SAM" id="Phobius"/>
    </source>
</evidence>
<dbReference type="GO" id="GO:0005886">
    <property type="term" value="C:plasma membrane"/>
    <property type="evidence" value="ECO:0007669"/>
    <property type="project" value="UniProtKB-SubCell"/>
</dbReference>
<comment type="subcellular location">
    <subcellularLocation>
        <location evidence="1">Cell membrane</location>
        <topology evidence="1">Multi-pass membrane protein</topology>
    </subcellularLocation>
</comment>
<evidence type="ECO:0000259" key="8">
    <source>
        <dbReference type="PROSITE" id="PS50893"/>
    </source>
</evidence>
<dbReference type="PROSITE" id="PS50893">
    <property type="entry name" value="ABC_TRANSPORTER_2"/>
    <property type="match status" value="1"/>
</dbReference>
<keyword evidence="4 10" id="KW-0067">ATP-binding</keyword>
<dbReference type="PANTHER" id="PTHR24221:SF653">
    <property type="entry name" value="TRANSPORT ATP-BINDING PROTEIN CYDC"/>
    <property type="match status" value="1"/>
</dbReference>
<dbReference type="SUPFAM" id="SSF52540">
    <property type="entry name" value="P-loop containing nucleoside triphosphate hydrolases"/>
    <property type="match status" value="1"/>
</dbReference>
<feature type="transmembrane region" description="Helical" evidence="7">
    <location>
        <begin position="119"/>
        <end position="141"/>
    </location>
</feature>
<evidence type="ECO:0000256" key="1">
    <source>
        <dbReference type="ARBA" id="ARBA00004651"/>
    </source>
</evidence>
<evidence type="ECO:0000256" key="5">
    <source>
        <dbReference type="ARBA" id="ARBA00022989"/>
    </source>
</evidence>
<dbReference type="SMART" id="SM00382">
    <property type="entry name" value="AAA"/>
    <property type="match status" value="1"/>
</dbReference>
<keyword evidence="6 7" id="KW-0472">Membrane</keyword>
<dbReference type="Proteomes" id="UP000433181">
    <property type="component" value="Unassembled WGS sequence"/>
</dbReference>
<proteinExistence type="predicted"/>
<dbReference type="GeneID" id="96778183"/>
<protein>
    <submittedName>
        <fullName evidence="10">ATP-binding cassette domain-containing protein</fullName>
    </submittedName>
</protein>
<feature type="transmembrane region" description="Helical" evidence="7">
    <location>
        <begin position="44"/>
        <end position="61"/>
    </location>
</feature>
<evidence type="ECO:0000256" key="2">
    <source>
        <dbReference type="ARBA" id="ARBA00022692"/>
    </source>
</evidence>
<evidence type="ECO:0000313" key="11">
    <source>
        <dbReference type="Proteomes" id="UP000433181"/>
    </source>
</evidence>
<comment type="caution">
    <text evidence="10">The sequence shown here is derived from an EMBL/GenBank/DDBJ whole genome shotgun (WGS) entry which is preliminary data.</text>
</comment>
<dbReference type="GO" id="GO:0034040">
    <property type="term" value="F:ATPase-coupled lipid transmembrane transporter activity"/>
    <property type="evidence" value="ECO:0007669"/>
    <property type="project" value="TreeGrafter"/>
</dbReference>
<dbReference type="Pfam" id="PF00005">
    <property type="entry name" value="ABC_tran"/>
    <property type="match status" value="1"/>
</dbReference>
<evidence type="ECO:0000256" key="3">
    <source>
        <dbReference type="ARBA" id="ARBA00022741"/>
    </source>
</evidence>
<dbReference type="InterPro" id="IPR003593">
    <property type="entry name" value="AAA+_ATPase"/>
</dbReference>
<keyword evidence="5 7" id="KW-1133">Transmembrane helix</keyword>
<feature type="domain" description="ABC transmembrane type-1" evidence="9">
    <location>
        <begin position="8"/>
        <end position="142"/>
    </location>
</feature>
<gene>
    <name evidence="10" type="ORF">FYJ84_04590</name>
</gene>
<dbReference type="AlphaFoldDB" id="A0A6I2UHL0"/>
<dbReference type="GO" id="GO:0005524">
    <property type="term" value="F:ATP binding"/>
    <property type="evidence" value="ECO:0007669"/>
    <property type="project" value="UniProtKB-KW"/>
</dbReference>
<evidence type="ECO:0000256" key="4">
    <source>
        <dbReference type="ARBA" id="ARBA00022840"/>
    </source>
</evidence>
<dbReference type="GO" id="GO:0140359">
    <property type="term" value="F:ABC-type transporter activity"/>
    <property type="evidence" value="ECO:0007669"/>
    <property type="project" value="InterPro"/>
</dbReference>
<dbReference type="EMBL" id="VUNR01000006">
    <property type="protein sequence ID" value="MSU08266.1"/>
    <property type="molecule type" value="Genomic_DNA"/>
</dbReference>
<evidence type="ECO:0000313" key="10">
    <source>
        <dbReference type="EMBL" id="MSU08266.1"/>
    </source>
</evidence>
<accession>A0A6I2UHL0</accession>
<reference evidence="10 11" key="1">
    <citation type="submission" date="2019-08" db="EMBL/GenBank/DDBJ databases">
        <title>In-depth cultivation of the pig gut microbiome towards novel bacterial diversity and tailored functional studies.</title>
        <authorList>
            <person name="Wylensek D."/>
            <person name="Hitch T.C.A."/>
            <person name="Clavel T."/>
        </authorList>
    </citation>
    <scope>NUCLEOTIDE SEQUENCE [LARGE SCALE GENOMIC DNA]</scope>
    <source>
        <strain evidence="10 11">WCA-693-APC-5D-A</strain>
    </source>
</reference>
<keyword evidence="2 7" id="KW-0812">Transmembrane</keyword>
<dbReference type="InterPro" id="IPR011527">
    <property type="entry name" value="ABC1_TM_dom"/>
</dbReference>
<evidence type="ECO:0000259" key="9">
    <source>
        <dbReference type="PROSITE" id="PS50929"/>
    </source>
</evidence>
<dbReference type="PROSITE" id="PS50929">
    <property type="entry name" value="ABC_TM1F"/>
    <property type="match status" value="1"/>
</dbReference>
<dbReference type="PANTHER" id="PTHR24221">
    <property type="entry name" value="ATP-BINDING CASSETTE SUB-FAMILY B"/>
    <property type="match status" value="1"/>
</dbReference>
<dbReference type="Gene3D" id="3.40.50.300">
    <property type="entry name" value="P-loop containing nucleotide triphosphate hydrolases"/>
    <property type="match status" value="1"/>
</dbReference>
<sequence>MLMRCMQLAAFCLSLLSSLSSIALLGLSAYLIAAASLQPELYTLALPITGVRAFGILRALLRYGERYTGHAAAFALSARVSRRLFIYLLRLLPLSHSSGENQGSLLHRLNRAAEEWRSFYLRGVTPMLVSLMLAMLAAAVLCGMGSLSPLCSWLPAWCWLAVAGTAWLGERKQLALTAEYSAYRHRLLDLQSGREELFTTGGRAWAEAQLDGAAHSLWLAGRRQGRCRSLTELAIRLMLVLPFCLLMAELWESCSLGRMSFVEAAVLAVSVQAILGEFAGLAEAVRHVLPALSGANSSQISENNSQFEKNSSQIWAESSIMNSNKVCLKADRISFSYDGVHRVPDSVSFELMAGEKAAVLGDSGSGKTTLFYLLLGLWQPDRGTLQGSLLAEGGTVSAITQNVYVFDTTIGELFRRLCPEGSEAVVWQSLELACLGDFVRSCPDGLGYRLGQDGCRLSGGQRQRLLVALAAARALSTGSRLLLLDEPTCGLDRRTGERLLAGLLAAFAGRAMLVITHDEYVAEMFKKKIHL</sequence>
<dbReference type="InterPro" id="IPR027417">
    <property type="entry name" value="P-loop_NTPase"/>
</dbReference>
<feature type="domain" description="ABC transporter" evidence="8">
    <location>
        <begin position="328"/>
        <end position="531"/>
    </location>
</feature>
<dbReference type="Gene3D" id="1.20.1560.10">
    <property type="entry name" value="ABC transporter type 1, transmembrane domain"/>
    <property type="match status" value="1"/>
</dbReference>
<dbReference type="InterPro" id="IPR003439">
    <property type="entry name" value="ABC_transporter-like_ATP-bd"/>
</dbReference>
<dbReference type="InterPro" id="IPR039421">
    <property type="entry name" value="Type_1_exporter"/>
</dbReference>
<dbReference type="RefSeq" id="WP_154406432.1">
    <property type="nucleotide sequence ID" value="NZ_VUNR01000006.1"/>
</dbReference>
<name>A0A6I2UHL0_9FIRM</name>
<dbReference type="GO" id="GO:0016887">
    <property type="term" value="F:ATP hydrolysis activity"/>
    <property type="evidence" value="ECO:0007669"/>
    <property type="project" value="InterPro"/>
</dbReference>